<reference evidence="1" key="1">
    <citation type="submission" date="2021-10" db="EMBL/GenBank/DDBJ databases">
        <authorList>
            <person name="Piombo E."/>
        </authorList>
    </citation>
    <scope>NUCLEOTIDE SEQUENCE</scope>
</reference>
<gene>
    <name evidence="1" type="ORF">CBYS24578_00009057</name>
</gene>
<organism evidence="1 2">
    <name type="scientific">Clonostachys byssicola</name>
    <dbReference type="NCBI Taxonomy" id="160290"/>
    <lineage>
        <taxon>Eukaryota</taxon>
        <taxon>Fungi</taxon>
        <taxon>Dikarya</taxon>
        <taxon>Ascomycota</taxon>
        <taxon>Pezizomycotina</taxon>
        <taxon>Sordariomycetes</taxon>
        <taxon>Hypocreomycetidae</taxon>
        <taxon>Hypocreales</taxon>
        <taxon>Bionectriaceae</taxon>
        <taxon>Clonostachys</taxon>
    </lineage>
</organism>
<dbReference type="AlphaFoldDB" id="A0A9N9Y029"/>
<keyword evidence="2" id="KW-1185">Reference proteome</keyword>
<evidence type="ECO:0000313" key="2">
    <source>
        <dbReference type="Proteomes" id="UP000754883"/>
    </source>
</evidence>
<accession>A0A9N9Y029</accession>
<proteinExistence type="predicted"/>
<name>A0A9N9Y029_9HYPO</name>
<sequence length="69" mass="7698">MIRKTSADILRRDYLTTFPWDEANVEVHDPDGAHWLAEGIDGNIRYLASDARSFTSGSTILVGRGCCVR</sequence>
<dbReference type="EMBL" id="CABFNO020001298">
    <property type="protein sequence ID" value="CAG9978020.1"/>
    <property type="molecule type" value="Genomic_DNA"/>
</dbReference>
<dbReference type="Proteomes" id="UP000754883">
    <property type="component" value="Unassembled WGS sequence"/>
</dbReference>
<comment type="caution">
    <text evidence="1">The sequence shown here is derived from an EMBL/GenBank/DDBJ whole genome shotgun (WGS) entry which is preliminary data.</text>
</comment>
<evidence type="ECO:0000313" key="1">
    <source>
        <dbReference type="EMBL" id="CAG9978020.1"/>
    </source>
</evidence>
<protein>
    <submittedName>
        <fullName evidence="1">Uncharacterized protein</fullName>
    </submittedName>
</protein>